<dbReference type="PANTHER" id="PTHR12526">
    <property type="entry name" value="GLYCOSYLTRANSFERASE"/>
    <property type="match status" value="1"/>
</dbReference>
<proteinExistence type="predicted"/>
<dbReference type="Pfam" id="PF13692">
    <property type="entry name" value="Glyco_trans_1_4"/>
    <property type="match status" value="1"/>
</dbReference>
<dbReference type="EMBL" id="BARS01031274">
    <property type="protein sequence ID" value="GAG16338.1"/>
    <property type="molecule type" value="Genomic_DNA"/>
</dbReference>
<dbReference type="SUPFAM" id="SSF53756">
    <property type="entry name" value="UDP-Glycosyltransferase/glycogen phosphorylase"/>
    <property type="match status" value="1"/>
</dbReference>
<comment type="caution">
    <text evidence="1">The sequence shown here is derived from an EMBL/GenBank/DDBJ whole genome shotgun (WGS) entry which is preliminary data.</text>
</comment>
<dbReference type="PANTHER" id="PTHR12526:SF595">
    <property type="entry name" value="BLL5217 PROTEIN"/>
    <property type="match status" value="1"/>
</dbReference>
<sequence>ETIEPYIDAKQIHFVGEVGYEKRELYANARCLLVPICWEEPFGLVMAEAMACGTPVIAFNRASAPELIVDGETGYLVRNVDEMAEAVGRLDRLDPYRCRRHVEENFDVPIMVQRYLELYRRILAWETPQVEARPVPVVPSQGMRVA</sequence>
<dbReference type="AlphaFoldDB" id="X0VV54"/>
<dbReference type="Gene3D" id="3.40.50.2000">
    <property type="entry name" value="Glycogen Phosphorylase B"/>
    <property type="match status" value="2"/>
</dbReference>
<evidence type="ECO:0000313" key="1">
    <source>
        <dbReference type="EMBL" id="GAG16338.1"/>
    </source>
</evidence>
<accession>X0VV54</accession>
<protein>
    <submittedName>
        <fullName evidence="1">Uncharacterized protein</fullName>
    </submittedName>
</protein>
<organism evidence="1">
    <name type="scientific">marine sediment metagenome</name>
    <dbReference type="NCBI Taxonomy" id="412755"/>
    <lineage>
        <taxon>unclassified sequences</taxon>
        <taxon>metagenomes</taxon>
        <taxon>ecological metagenomes</taxon>
    </lineage>
</organism>
<reference evidence="1" key="1">
    <citation type="journal article" date="2014" name="Front. Microbiol.">
        <title>High frequency of phylogenetically diverse reductive dehalogenase-homologous genes in deep subseafloor sedimentary metagenomes.</title>
        <authorList>
            <person name="Kawai M."/>
            <person name="Futagami T."/>
            <person name="Toyoda A."/>
            <person name="Takaki Y."/>
            <person name="Nishi S."/>
            <person name="Hori S."/>
            <person name="Arai W."/>
            <person name="Tsubouchi T."/>
            <person name="Morono Y."/>
            <person name="Uchiyama I."/>
            <person name="Ito T."/>
            <person name="Fujiyama A."/>
            <person name="Inagaki F."/>
            <person name="Takami H."/>
        </authorList>
    </citation>
    <scope>NUCLEOTIDE SEQUENCE</scope>
    <source>
        <strain evidence="1">Expedition CK06-06</strain>
    </source>
</reference>
<gene>
    <name evidence="1" type="ORF">S01H1_48690</name>
</gene>
<feature type="non-terminal residue" evidence="1">
    <location>
        <position position="1"/>
    </location>
</feature>
<name>X0VV54_9ZZZZ</name>